<accession>A0A7S2BLI6</accession>
<feature type="compositionally biased region" description="Basic and acidic residues" evidence="1">
    <location>
        <begin position="52"/>
        <end position="61"/>
    </location>
</feature>
<dbReference type="EMBL" id="HBGU01004427">
    <property type="protein sequence ID" value="CAD9400095.1"/>
    <property type="molecule type" value="Transcribed_RNA"/>
</dbReference>
<protein>
    <submittedName>
        <fullName evidence="2">Uncharacterized protein</fullName>
    </submittedName>
</protein>
<feature type="region of interest" description="Disordered" evidence="1">
    <location>
        <begin position="35"/>
        <end position="61"/>
    </location>
</feature>
<name>A0A7S2BLI6_9EUKA</name>
<gene>
    <name evidence="2" type="ORF">CBRE1094_LOCUS2388</name>
</gene>
<feature type="compositionally biased region" description="Low complexity" evidence="1">
    <location>
        <begin position="39"/>
        <end position="48"/>
    </location>
</feature>
<reference evidence="2" key="1">
    <citation type="submission" date="2021-01" db="EMBL/GenBank/DDBJ databases">
        <authorList>
            <person name="Corre E."/>
            <person name="Pelletier E."/>
            <person name="Niang G."/>
            <person name="Scheremetjew M."/>
            <person name="Finn R."/>
            <person name="Kale V."/>
            <person name="Holt S."/>
            <person name="Cochrane G."/>
            <person name="Meng A."/>
            <person name="Brown T."/>
            <person name="Cohen L."/>
        </authorList>
    </citation>
    <scope>NUCLEOTIDE SEQUENCE</scope>
    <source>
        <strain evidence="2">UTEX LB 985</strain>
    </source>
</reference>
<dbReference type="AlphaFoldDB" id="A0A7S2BLI6"/>
<sequence length="104" mass="11188">MRRHVVRAWLRRAGACDMHMRQEALPSCPCAAAMQMRKSSTSSGSSGSEDGGGGRRQQDHLGELLAEQVVVDELARGSNPGQAPLLCVMQMESSSGCTPWLLSM</sequence>
<proteinExistence type="predicted"/>
<evidence type="ECO:0000256" key="1">
    <source>
        <dbReference type="SAM" id="MobiDB-lite"/>
    </source>
</evidence>
<evidence type="ECO:0000313" key="2">
    <source>
        <dbReference type="EMBL" id="CAD9400095.1"/>
    </source>
</evidence>
<organism evidence="2">
    <name type="scientific">Haptolina brevifila</name>
    <dbReference type="NCBI Taxonomy" id="156173"/>
    <lineage>
        <taxon>Eukaryota</taxon>
        <taxon>Haptista</taxon>
        <taxon>Haptophyta</taxon>
        <taxon>Prymnesiophyceae</taxon>
        <taxon>Prymnesiales</taxon>
        <taxon>Prymnesiaceae</taxon>
        <taxon>Haptolina</taxon>
    </lineage>
</organism>